<evidence type="ECO:0000256" key="5">
    <source>
        <dbReference type="ARBA" id="ARBA00023136"/>
    </source>
</evidence>
<keyword evidence="2" id="KW-1003">Cell membrane</keyword>
<reference evidence="8" key="2">
    <citation type="submission" date="2021-04" db="EMBL/GenBank/DDBJ databases">
        <title>Complete Genome and methylome analysis of Thiothrix fructosivorans ATCC 49748.</title>
        <authorList>
            <person name="Fomenkov A."/>
            <person name="Sun L."/>
            <person name="Vincze T."/>
            <person name="Grabovich M.Y."/>
            <person name="Roberts R.J."/>
        </authorList>
    </citation>
    <scope>NUCLEOTIDE SEQUENCE</scope>
    <source>
        <strain evidence="8">ATCC 49748</strain>
    </source>
</reference>
<evidence type="ECO:0000256" key="3">
    <source>
        <dbReference type="ARBA" id="ARBA00022692"/>
    </source>
</evidence>
<sequence>MDSAVSANFLNGITLLLAYQLVGEVSARLLNLPIPGPVIGMLLLFFSLLVRDSLAQVVEPAASALLSHLSLLFVPAGVGVMVHFGRIGEQWLPITAALLVGTLITLALTALVMLGVQRLQRRSAHHDA</sequence>
<dbReference type="PANTHER" id="PTHR33931">
    <property type="entry name" value="HOLIN-LIKE PROTEIN CIDA-RELATED"/>
    <property type="match status" value="1"/>
</dbReference>
<evidence type="ECO:0000313" key="9">
    <source>
        <dbReference type="Proteomes" id="UP000664466"/>
    </source>
</evidence>
<comment type="subcellular location">
    <subcellularLocation>
        <location evidence="1">Cell membrane</location>
        <topology evidence="1">Multi-pass membrane protein</topology>
    </subcellularLocation>
</comment>
<keyword evidence="9" id="KW-1185">Reference proteome</keyword>
<protein>
    <submittedName>
        <fullName evidence="8">CidA/LrgA family protein</fullName>
    </submittedName>
</protein>
<keyword evidence="4 6" id="KW-1133">Transmembrane helix</keyword>
<evidence type="ECO:0000313" key="7">
    <source>
        <dbReference type="EMBL" id="MBO0614647.1"/>
    </source>
</evidence>
<accession>A0A8B0SE63</accession>
<keyword evidence="5 6" id="KW-0472">Membrane</keyword>
<evidence type="ECO:0000313" key="8">
    <source>
        <dbReference type="EMBL" id="QTX09471.1"/>
    </source>
</evidence>
<feature type="transmembrane region" description="Helical" evidence="6">
    <location>
        <begin position="91"/>
        <end position="116"/>
    </location>
</feature>
<evidence type="ECO:0000256" key="1">
    <source>
        <dbReference type="ARBA" id="ARBA00004651"/>
    </source>
</evidence>
<feature type="transmembrane region" description="Helical" evidence="6">
    <location>
        <begin position="32"/>
        <end position="50"/>
    </location>
</feature>
<name>A0A8B0SE63_9GAMM</name>
<dbReference type="GO" id="GO:0005886">
    <property type="term" value="C:plasma membrane"/>
    <property type="evidence" value="ECO:0007669"/>
    <property type="project" value="UniProtKB-SubCell"/>
</dbReference>
<evidence type="ECO:0000256" key="4">
    <source>
        <dbReference type="ARBA" id="ARBA00022989"/>
    </source>
</evidence>
<dbReference type="EMBL" id="JAFMPM010000008">
    <property type="protein sequence ID" value="MBO0614647.1"/>
    <property type="molecule type" value="Genomic_DNA"/>
</dbReference>
<dbReference type="Pfam" id="PF03788">
    <property type="entry name" value="LrgA"/>
    <property type="match status" value="1"/>
</dbReference>
<reference evidence="7 9" key="1">
    <citation type="submission" date="2021-03" db="EMBL/GenBank/DDBJ databases">
        <title>Draft genome and methylome analysis of Thiotrix fructosivoruns ATCC 49748.</title>
        <authorList>
            <person name="Fomenkov A."/>
            <person name="Grabovich M.Y."/>
            <person name="Roberts R.J."/>
        </authorList>
    </citation>
    <scope>NUCLEOTIDE SEQUENCE [LARGE SCALE GENOMIC DNA]</scope>
    <source>
        <strain evidence="7 9">ATCC 49748</strain>
    </source>
</reference>
<keyword evidence="3 6" id="KW-0812">Transmembrane</keyword>
<evidence type="ECO:0000256" key="6">
    <source>
        <dbReference type="SAM" id="Phobius"/>
    </source>
</evidence>
<dbReference type="PANTHER" id="PTHR33931:SF2">
    <property type="entry name" value="HOLIN-LIKE PROTEIN CIDA"/>
    <property type="match status" value="1"/>
</dbReference>
<proteinExistence type="predicted"/>
<dbReference type="Proteomes" id="UP000664466">
    <property type="component" value="Unassembled WGS sequence"/>
</dbReference>
<dbReference type="InterPro" id="IPR005538">
    <property type="entry name" value="LrgA/CidA"/>
</dbReference>
<evidence type="ECO:0000256" key="2">
    <source>
        <dbReference type="ARBA" id="ARBA00022475"/>
    </source>
</evidence>
<dbReference type="EMBL" id="CP072748">
    <property type="protein sequence ID" value="QTX09471.1"/>
    <property type="molecule type" value="Genomic_DNA"/>
</dbReference>
<dbReference type="AlphaFoldDB" id="A0A8B0SE63"/>
<gene>
    <name evidence="8" type="ORF">J1836_012635</name>
    <name evidence="7" type="ORF">J1836_17245</name>
</gene>
<organism evidence="8">
    <name type="scientific">Thiothrix fructosivorans</name>
    <dbReference type="NCBI Taxonomy" id="111770"/>
    <lineage>
        <taxon>Bacteria</taxon>
        <taxon>Pseudomonadati</taxon>
        <taxon>Pseudomonadota</taxon>
        <taxon>Gammaproteobacteria</taxon>
        <taxon>Thiotrichales</taxon>
        <taxon>Thiotrichaceae</taxon>
        <taxon>Thiothrix</taxon>
    </lineage>
</organism>
<feature type="transmembrane region" description="Helical" evidence="6">
    <location>
        <begin position="62"/>
        <end position="85"/>
    </location>
</feature>